<sequence length="246" mass="29436">MLVNFLIAGTQKGGTSALDAYLREHPQICMADKKEVHFFDNEKYFSSLKPNYDKYHSAFTPNALHKVIGEATPIYMYWDDAPKRIWEYNPDMKIILSLRNPVERAYSHWNMEVSRNQENLSFMDAINQEASRATEALPYQHRVYSYVDRGFYSHQLRRLWRYFPKENTLILRQEDLRLNPNETLRKVSEFLGLNDFPFVRAKKIHEIQYKNEISKLEKKMLINIFKNEILEIERLLGWDCKDWSEL</sequence>
<organism evidence="4 5">
    <name type="scientific">Marinobacter mobilis</name>
    <dbReference type="NCBI Taxonomy" id="488533"/>
    <lineage>
        <taxon>Bacteria</taxon>
        <taxon>Pseudomonadati</taxon>
        <taxon>Pseudomonadota</taxon>
        <taxon>Gammaproteobacteria</taxon>
        <taxon>Pseudomonadales</taxon>
        <taxon>Marinobacteraceae</taxon>
        <taxon>Marinobacter</taxon>
    </lineage>
</organism>
<dbReference type="OrthoDB" id="9075305at2"/>
<keyword evidence="2" id="KW-0325">Glycoprotein</keyword>
<reference evidence="4 5" key="1">
    <citation type="submission" date="2016-10" db="EMBL/GenBank/DDBJ databases">
        <authorList>
            <person name="de Groot N.N."/>
        </authorList>
    </citation>
    <scope>NUCLEOTIDE SEQUENCE [LARGE SCALE GENOMIC DNA]</scope>
    <source>
        <strain evidence="4 5">CGMCC 1.7059</strain>
    </source>
</reference>
<dbReference type="EMBL" id="FNNE01000012">
    <property type="protein sequence ID" value="SDX63699.1"/>
    <property type="molecule type" value="Genomic_DNA"/>
</dbReference>
<dbReference type="RefSeq" id="WP_091817099.1">
    <property type="nucleotide sequence ID" value="NZ_FNNE01000012.1"/>
</dbReference>
<gene>
    <name evidence="4" type="ORF">SAMN04487960_11219</name>
</gene>
<dbReference type="Proteomes" id="UP000199675">
    <property type="component" value="Unassembled WGS sequence"/>
</dbReference>
<evidence type="ECO:0000256" key="2">
    <source>
        <dbReference type="ARBA" id="ARBA00023180"/>
    </source>
</evidence>
<dbReference type="InterPro" id="IPR027417">
    <property type="entry name" value="P-loop_NTPase"/>
</dbReference>
<keyword evidence="5" id="KW-1185">Reference proteome</keyword>
<evidence type="ECO:0000259" key="3">
    <source>
        <dbReference type="Pfam" id="PF00685"/>
    </source>
</evidence>
<name>A0A1H3DDE0_9GAMM</name>
<dbReference type="PANTHER" id="PTHR10605">
    <property type="entry name" value="HEPARAN SULFATE SULFOTRANSFERASE"/>
    <property type="match status" value="1"/>
</dbReference>
<evidence type="ECO:0000313" key="4">
    <source>
        <dbReference type="EMBL" id="SDX63699.1"/>
    </source>
</evidence>
<feature type="domain" description="Sulfotransferase" evidence="3">
    <location>
        <begin position="5"/>
        <end position="194"/>
    </location>
</feature>
<dbReference type="SUPFAM" id="SSF52540">
    <property type="entry name" value="P-loop containing nucleoside triphosphate hydrolases"/>
    <property type="match status" value="1"/>
</dbReference>
<dbReference type="STRING" id="488533.SAMN04487960_11219"/>
<dbReference type="AlphaFoldDB" id="A0A1H3DDE0"/>
<dbReference type="PANTHER" id="PTHR10605:SF56">
    <property type="entry name" value="BIFUNCTIONAL HEPARAN SULFATE N-DEACETYLASE_N-SULFOTRANSFERASE"/>
    <property type="match status" value="1"/>
</dbReference>
<dbReference type="InterPro" id="IPR000863">
    <property type="entry name" value="Sulfotransferase_dom"/>
</dbReference>
<dbReference type="Gene3D" id="3.40.50.300">
    <property type="entry name" value="P-loop containing nucleotide triphosphate hydrolases"/>
    <property type="match status" value="1"/>
</dbReference>
<keyword evidence="1 4" id="KW-0808">Transferase</keyword>
<accession>A0A1H3DDE0</accession>
<proteinExistence type="predicted"/>
<dbReference type="Pfam" id="PF00685">
    <property type="entry name" value="Sulfotransfer_1"/>
    <property type="match status" value="1"/>
</dbReference>
<evidence type="ECO:0000313" key="5">
    <source>
        <dbReference type="Proteomes" id="UP000199675"/>
    </source>
</evidence>
<evidence type="ECO:0000256" key="1">
    <source>
        <dbReference type="ARBA" id="ARBA00022679"/>
    </source>
</evidence>
<dbReference type="GO" id="GO:0008146">
    <property type="term" value="F:sulfotransferase activity"/>
    <property type="evidence" value="ECO:0007669"/>
    <property type="project" value="InterPro"/>
</dbReference>
<dbReference type="InterPro" id="IPR037359">
    <property type="entry name" value="NST/OST"/>
</dbReference>
<protein>
    <submittedName>
        <fullName evidence="4">Sulfotransferase domain-containing protein</fullName>
    </submittedName>
</protein>